<dbReference type="GO" id="GO:0032502">
    <property type="term" value="P:developmental process"/>
    <property type="evidence" value="ECO:0007669"/>
    <property type="project" value="TreeGrafter"/>
</dbReference>
<accession>A0AAE0EJR5</accession>
<keyword evidence="3" id="KW-0809">Transit peptide</keyword>
<dbReference type="GO" id="GO:0006353">
    <property type="term" value="P:DNA-templated transcription termination"/>
    <property type="evidence" value="ECO:0007669"/>
    <property type="project" value="UniProtKB-KW"/>
</dbReference>
<dbReference type="GO" id="GO:0003676">
    <property type="term" value="F:nucleic acid binding"/>
    <property type="evidence" value="ECO:0007669"/>
    <property type="project" value="InterPro"/>
</dbReference>
<dbReference type="InterPro" id="IPR038538">
    <property type="entry name" value="MTERF_sf"/>
</dbReference>
<reference evidence="4" key="1">
    <citation type="journal article" date="2023" name="Plant J.">
        <title>Genome sequences and population genomics provide insights into the demographic history, inbreeding, and mutation load of two 'living fossil' tree species of Dipteronia.</title>
        <authorList>
            <person name="Feng Y."/>
            <person name="Comes H.P."/>
            <person name="Chen J."/>
            <person name="Zhu S."/>
            <person name="Lu R."/>
            <person name="Zhang X."/>
            <person name="Li P."/>
            <person name="Qiu J."/>
            <person name="Olsen K.M."/>
            <person name="Qiu Y."/>
        </authorList>
    </citation>
    <scope>NUCLEOTIDE SEQUENCE</scope>
    <source>
        <strain evidence="4">NBL</strain>
    </source>
</reference>
<dbReference type="Proteomes" id="UP001281410">
    <property type="component" value="Unassembled WGS sequence"/>
</dbReference>
<sequence>MPSVTWGVVQGKKEKLVNRVKICDYLKGLGIIPDELVNLELPSIVEVMEQRVSVLQKLGLTIDDINEYPLMLGCSMRKNMIPELSYLEKIRIKKSKLGEFVKNYPQALHVSVVVELMPVVKFIRGLDVEKQDLGYVLMKYLELLGFTLEGTMSTSVAYLVCTVLILEILVPW</sequence>
<evidence type="ECO:0000313" key="4">
    <source>
        <dbReference type="EMBL" id="KAK3230332.1"/>
    </source>
</evidence>
<comment type="similarity">
    <text evidence="1">Belongs to the mTERF family.</text>
</comment>
<proteinExistence type="inferred from homology"/>
<name>A0AAE0EJR5_9ROSI</name>
<dbReference type="AlphaFoldDB" id="A0AAE0EJR5"/>
<keyword evidence="2" id="KW-0805">Transcription regulation</keyword>
<organism evidence="4 5">
    <name type="scientific">Dipteronia sinensis</name>
    <dbReference type="NCBI Taxonomy" id="43782"/>
    <lineage>
        <taxon>Eukaryota</taxon>
        <taxon>Viridiplantae</taxon>
        <taxon>Streptophyta</taxon>
        <taxon>Embryophyta</taxon>
        <taxon>Tracheophyta</taxon>
        <taxon>Spermatophyta</taxon>
        <taxon>Magnoliopsida</taxon>
        <taxon>eudicotyledons</taxon>
        <taxon>Gunneridae</taxon>
        <taxon>Pentapetalae</taxon>
        <taxon>rosids</taxon>
        <taxon>malvids</taxon>
        <taxon>Sapindales</taxon>
        <taxon>Sapindaceae</taxon>
        <taxon>Hippocastanoideae</taxon>
        <taxon>Acereae</taxon>
        <taxon>Dipteronia</taxon>
    </lineage>
</organism>
<keyword evidence="2" id="KW-0804">Transcription</keyword>
<dbReference type="Gene3D" id="1.25.70.10">
    <property type="entry name" value="Transcription termination factor 3, mitochondrial"/>
    <property type="match status" value="1"/>
</dbReference>
<dbReference type="Pfam" id="PF02536">
    <property type="entry name" value="mTERF"/>
    <property type="match status" value="1"/>
</dbReference>
<evidence type="ECO:0000313" key="5">
    <source>
        <dbReference type="Proteomes" id="UP001281410"/>
    </source>
</evidence>
<keyword evidence="5" id="KW-1185">Reference proteome</keyword>
<evidence type="ECO:0000256" key="2">
    <source>
        <dbReference type="ARBA" id="ARBA00022472"/>
    </source>
</evidence>
<dbReference type="SMART" id="SM00733">
    <property type="entry name" value="Mterf"/>
    <property type="match status" value="3"/>
</dbReference>
<dbReference type="EMBL" id="JANJYJ010000001">
    <property type="protein sequence ID" value="KAK3230332.1"/>
    <property type="molecule type" value="Genomic_DNA"/>
</dbReference>
<protein>
    <submittedName>
        <fullName evidence="4">Uncharacterized protein</fullName>
    </submittedName>
</protein>
<gene>
    <name evidence="4" type="ORF">Dsin_002213</name>
</gene>
<comment type="caution">
    <text evidence="4">The sequence shown here is derived from an EMBL/GenBank/DDBJ whole genome shotgun (WGS) entry which is preliminary data.</text>
</comment>
<evidence type="ECO:0000256" key="1">
    <source>
        <dbReference type="ARBA" id="ARBA00007692"/>
    </source>
</evidence>
<keyword evidence="2" id="KW-0806">Transcription termination</keyword>
<evidence type="ECO:0000256" key="3">
    <source>
        <dbReference type="ARBA" id="ARBA00022946"/>
    </source>
</evidence>
<dbReference type="InterPro" id="IPR003690">
    <property type="entry name" value="MTERF"/>
</dbReference>
<dbReference type="PANTHER" id="PTHR13068">
    <property type="entry name" value="CGI-12 PROTEIN-RELATED"/>
    <property type="match status" value="1"/>
</dbReference>
<dbReference type="PANTHER" id="PTHR13068:SF24">
    <property type="entry name" value="EXPRESSED PROTEIN"/>
    <property type="match status" value="1"/>
</dbReference>